<feature type="domain" description="Helicase C-terminal" evidence="6">
    <location>
        <begin position="295"/>
        <end position="496"/>
    </location>
</feature>
<dbReference type="InterPro" id="IPR014001">
    <property type="entry name" value="Helicase_ATP-bd"/>
</dbReference>
<dbReference type="AlphaFoldDB" id="A0A0K1QJZ8"/>
<evidence type="ECO:0000256" key="4">
    <source>
        <dbReference type="ARBA" id="ARBA00022840"/>
    </source>
</evidence>
<evidence type="ECO:0000313" key="8">
    <source>
        <dbReference type="Proteomes" id="UP000017175"/>
    </source>
</evidence>
<dbReference type="EMBL" id="CP010945">
    <property type="protein sequence ID" value="AKV06086.1"/>
    <property type="molecule type" value="Genomic_DNA"/>
</dbReference>
<evidence type="ECO:0000256" key="1">
    <source>
        <dbReference type="ARBA" id="ARBA00022741"/>
    </source>
</evidence>
<evidence type="ECO:0000259" key="5">
    <source>
        <dbReference type="PROSITE" id="PS51192"/>
    </source>
</evidence>
<name>A0A0K1QJZ8_PSEFL</name>
<dbReference type="InterPro" id="IPR027417">
    <property type="entry name" value="P-loop_NTPase"/>
</dbReference>
<gene>
    <name evidence="7" type="ORF">B723_06615</name>
</gene>
<dbReference type="PROSITE" id="PS51192">
    <property type="entry name" value="HELICASE_ATP_BIND_1"/>
    <property type="match status" value="1"/>
</dbReference>
<keyword evidence="1" id="KW-0547">Nucleotide-binding</keyword>
<protein>
    <recommendedName>
        <fullName evidence="9">Helicase</fullName>
    </recommendedName>
</protein>
<dbReference type="SUPFAM" id="SSF52540">
    <property type="entry name" value="P-loop containing nucleoside triphosphate hydrolases"/>
    <property type="match status" value="1"/>
</dbReference>
<evidence type="ECO:0000256" key="2">
    <source>
        <dbReference type="ARBA" id="ARBA00022801"/>
    </source>
</evidence>
<dbReference type="PROSITE" id="PS51194">
    <property type="entry name" value="HELICASE_CTER"/>
    <property type="match status" value="1"/>
</dbReference>
<dbReference type="SMART" id="SM00490">
    <property type="entry name" value="HELICc"/>
    <property type="match status" value="1"/>
</dbReference>
<dbReference type="Gene3D" id="3.40.50.300">
    <property type="entry name" value="P-loop containing nucleotide triphosphate hydrolases"/>
    <property type="match status" value="2"/>
</dbReference>
<evidence type="ECO:0008006" key="9">
    <source>
        <dbReference type="Google" id="ProtNLM"/>
    </source>
</evidence>
<dbReference type="Pfam" id="PF00270">
    <property type="entry name" value="DEAD"/>
    <property type="match status" value="1"/>
</dbReference>
<evidence type="ECO:0000259" key="6">
    <source>
        <dbReference type="PROSITE" id="PS51194"/>
    </source>
</evidence>
<dbReference type="InterPro" id="IPR001650">
    <property type="entry name" value="Helicase_C-like"/>
</dbReference>
<dbReference type="Proteomes" id="UP000017175">
    <property type="component" value="Chromosome"/>
</dbReference>
<dbReference type="GO" id="GO:0003676">
    <property type="term" value="F:nucleic acid binding"/>
    <property type="evidence" value="ECO:0007669"/>
    <property type="project" value="InterPro"/>
</dbReference>
<sequence length="723" mass="83612">MNTEIYNNLRKQIDNSAFTGWQRLFVELINLYNLHDDNQFLIQDLTLRCLERRGEFKQLHGLLNILISELGLFPYLDPDLMTSKDSIRMNIFKSPIAGDITFHLKQAEIYYRIVNGDNIVLSAPTSFGKSLVIDALISSEEYDNIVVVVPTIALMDELRKKFSKYKENYKIITQSSQEPATKNLYIYTQERVLECKNLERVDFFIIDEFYKLAPLNTSDYRSDRLNLAFHKLFKMCSRFYMLGPNINGLAEGIEDKLNCNFVKYDNYKTVVANEYRYIIREDGNDKEKDIDRDAHLVNILQKIGQNEQTLIYCKTPKRAASLVKKIMKLRENQEIRKGEFSDWLRETYHDDWSMADAVERGIACHHGRLPRVVSGYVVEAFNEKLINILVCTSTLIEGVNTNARSVIIYDDCIRGTTQLDSFTFNNISGRSGRMFEHFVGDIHVIGRKPSAELPWIDVPIVTQDDSASRPMLLSIIDELSTEQRASLSRYTTQQYVPITLLNKHLGVPPERIIKFAEALMEKCGAWNSIMAWTGKFPTSEQLRHLCNIMFDHFAISRMGGGCVKSKKQLFYRVLNIVNRKEDKDLIQSEYDFWSPRNAEYEIDDAVQSVFDFKRNLIGYNLPKIILAINDVQRLIFSRFNYRCGDYAAFAHSLEAMFLPPSIVALEEFGIPTRVAQKIYQISNVGEDATVDLILEQVRSHPGLYISKFDDFEKTLLNRAIQYL</sequence>
<dbReference type="GO" id="GO:0016787">
    <property type="term" value="F:hydrolase activity"/>
    <property type="evidence" value="ECO:0007669"/>
    <property type="project" value="UniProtKB-KW"/>
</dbReference>
<dbReference type="InterPro" id="IPR050474">
    <property type="entry name" value="Hel308_SKI2-like"/>
</dbReference>
<dbReference type="OrthoDB" id="9815222at2"/>
<dbReference type="GO" id="GO:0004386">
    <property type="term" value="F:helicase activity"/>
    <property type="evidence" value="ECO:0007669"/>
    <property type="project" value="UniProtKB-KW"/>
</dbReference>
<keyword evidence="3" id="KW-0347">Helicase</keyword>
<keyword evidence="4" id="KW-0067">ATP-binding</keyword>
<dbReference type="eggNOG" id="COG1204">
    <property type="taxonomic scope" value="Bacteria"/>
</dbReference>
<proteinExistence type="predicted"/>
<dbReference type="PANTHER" id="PTHR47961">
    <property type="entry name" value="DNA POLYMERASE THETA, PUTATIVE (AFU_ORTHOLOGUE AFUA_1G05260)-RELATED"/>
    <property type="match status" value="1"/>
</dbReference>
<dbReference type="InterPro" id="IPR011545">
    <property type="entry name" value="DEAD/DEAH_box_helicase_dom"/>
</dbReference>
<dbReference type="GO" id="GO:0005524">
    <property type="term" value="F:ATP binding"/>
    <property type="evidence" value="ECO:0007669"/>
    <property type="project" value="UniProtKB-KW"/>
</dbReference>
<accession>A0A0K1QJZ8</accession>
<dbReference type="Pfam" id="PF00271">
    <property type="entry name" value="Helicase_C"/>
    <property type="match status" value="1"/>
</dbReference>
<organism evidence="7 8">
    <name type="scientific">Pseudomonas fluorescens NCIMB 11764</name>
    <dbReference type="NCBI Taxonomy" id="1221522"/>
    <lineage>
        <taxon>Bacteria</taxon>
        <taxon>Pseudomonadati</taxon>
        <taxon>Pseudomonadota</taxon>
        <taxon>Gammaproteobacteria</taxon>
        <taxon>Pseudomonadales</taxon>
        <taxon>Pseudomonadaceae</taxon>
        <taxon>Pseudomonas</taxon>
    </lineage>
</organism>
<feature type="domain" description="Helicase ATP-binding" evidence="5">
    <location>
        <begin position="110"/>
        <end position="229"/>
    </location>
</feature>
<dbReference type="RefSeq" id="WP_017335964.1">
    <property type="nucleotide sequence ID" value="NZ_CP010945.1"/>
</dbReference>
<dbReference type="PANTHER" id="PTHR47961:SF6">
    <property type="entry name" value="DNA-DIRECTED DNA POLYMERASE"/>
    <property type="match status" value="1"/>
</dbReference>
<evidence type="ECO:0000256" key="3">
    <source>
        <dbReference type="ARBA" id="ARBA00022806"/>
    </source>
</evidence>
<keyword evidence="2" id="KW-0378">Hydrolase</keyword>
<evidence type="ECO:0000313" key="7">
    <source>
        <dbReference type="EMBL" id="AKV06086.1"/>
    </source>
</evidence>
<reference evidence="7 8" key="1">
    <citation type="journal article" date="2012" name="J. Bacteriol.">
        <title>Draft genome sequence of the cyanide-utilizing bacterium Pseudomonas fluorescens strain NCIMB 11764.</title>
        <authorList>
            <person name="Vilo C.A."/>
            <person name="Benedik M.J."/>
            <person name="Kunz D.A."/>
            <person name="Dong Q."/>
        </authorList>
    </citation>
    <scope>NUCLEOTIDE SEQUENCE [LARGE SCALE GENOMIC DNA]</scope>
    <source>
        <strain evidence="7 8">NCIMB 11764</strain>
    </source>
</reference>